<sequence>MRFFVASALAVFAPLALAAADALEYKNTAAGQVIKEGVKLRILPIGDSITVGYQSSDKNGYRQRLQENLSKNEVVFAGTEHSGSMNDPYHAAWSGRTIKYISDSVPQSLKQRPNVVLLHAGTNDMNLNELISFEGNDPAGAALRLGALIDKIIAACPDAAVLVAQIINTCDPGQQPGTEVFQKLIPEVVQKRRDDGHHVLAVDFAAAGDDILSKDCIHPDDDGYHKMGDYWYDFITQIPKDWINQPVGDDPKRSALPSSKAVPGDDSGSGTSDMFKANLALLFVAQALLSLIFNW</sequence>
<proteinExistence type="predicted"/>
<accession>A0ACC3YUM0</accession>
<comment type="caution">
    <text evidence="1">The sequence shown here is derived from an EMBL/GenBank/DDBJ whole genome shotgun (WGS) entry which is preliminary data.</text>
</comment>
<dbReference type="EMBL" id="VUJX02000006">
    <property type="protein sequence ID" value="KAL0935641.1"/>
    <property type="molecule type" value="Genomic_DNA"/>
</dbReference>
<reference evidence="1 2" key="1">
    <citation type="journal article" date="2020" name="Phytopathology">
        <title>Genome Sequence Resources of Colletotrichum truncatum, C. plurivorum, C. musicola, and C. sojae: Four Species Pathogenic to Soybean (Glycine max).</title>
        <authorList>
            <person name="Rogerio F."/>
            <person name="Boufleur T.R."/>
            <person name="Ciampi-Guillardi M."/>
            <person name="Sukno S.A."/>
            <person name="Thon M.R."/>
            <person name="Massola Junior N.S."/>
            <person name="Baroncelli R."/>
        </authorList>
    </citation>
    <scope>NUCLEOTIDE SEQUENCE [LARGE SCALE GENOMIC DNA]</scope>
    <source>
        <strain evidence="1 2">CMES1059</strain>
    </source>
</reference>
<gene>
    <name evidence="1" type="ORF">CTRU02_210232</name>
</gene>
<protein>
    <submittedName>
        <fullName evidence="1">GDSL-like Lipase/Acylhydrolase</fullName>
    </submittedName>
</protein>
<organism evidence="1 2">
    <name type="scientific">Colletotrichum truncatum</name>
    <name type="common">Anthracnose fungus</name>
    <name type="synonym">Colletotrichum capsici</name>
    <dbReference type="NCBI Taxonomy" id="5467"/>
    <lineage>
        <taxon>Eukaryota</taxon>
        <taxon>Fungi</taxon>
        <taxon>Dikarya</taxon>
        <taxon>Ascomycota</taxon>
        <taxon>Pezizomycotina</taxon>
        <taxon>Sordariomycetes</taxon>
        <taxon>Hypocreomycetidae</taxon>
        <taxon>Glomerellales</taxon>
        <taxon>Glomerellaceae</taxon>
        <taxon>Colletotrichum</taxon>
        <taxon>Colletotrichum truncatum species complex</taxon>
    </lineage>
</organism>
<keyword evidence="2" id="KW-1185">Reference proteome</keyword>
<evidence type="ECO:0000313" key="1">
    <source>
        <dbReference type="EMBL" id="KAL0935641.1"/>
    </source>
</evidence>
<evidence type="ECO:0000313" key="2">
    <source>
        <dbReference type="Proteomes" id="UP000805649"/>
    </source>
</evidence>
<dbReference type="Proteomes" id="UP000805649">
    <property type="component" value="Unassembled WGS sequence"/>
</dbReference>
<name>A0ACC3YUM0_COLTU</name>